<evidence type="ECO:0000256" key="7">
    <source>
        <dbReference type="RuleBase" id="RU363032"/>
    </source>
</evidence>
<dbReference type="CDD" id="cd06261">
    <property type="entry name" value="TM_PBP2"/>
    <property type="match status" value="1"/>
</dbReference>
<dbReference type="PROSITE" id="PS50928">
    <property type="entry name" value="ABC_TM1"/>
    <property type="match status" value="1"/>
</dbReference>
<dbReference type="Pfam" id="PF00528">
    <property type="entry name" value="BPD_transp_1"/>
    <property type="match status" value="1"/>
</dbReference>
<keyword evidence="5 7" id="KW-1133">Transmembrane helix</keyword>
<gene>
    <name evidence="9" type="ORF">DPM35_26270</name>
</gene>
<dbReference type="Proteomes" id="UP000251956">
    <property type="component" value="Unassembled WGS sequence"/>
</dbReference>
<evidence type="ECO:0000256" key="4">
    <source>
        <dbReference type="ARBA" id="ARBA00022692"/>
    </source>
</evidence>
<name>A0A330GK51_9HYPH</name>
<keyword evidence="10" id="KW-1185">Reference proteome</keyword>
<dbReference type="Gene3D" id="1.10.3720.10">
    <property type="entry name" value="MetI-like"/>
    <property type="match status" value="1"/>
</dbReference>
<feature type="transmembrane region" description="Helical" evidence="7">
    <location>
        <begin position="272"/>
        <end position="296"/>
    </location>
</feature>
<organism evidence="9 10">
    <name type="scientific">Mesorhizobium atlanticum</name>
    <dbReference type="NCBI Taxonomy" id="2233532"/>
    <lineage>
        <taxon>Bacteria</taxon>
        <taxon>Pseudomonadati</taxon>
        <taxon>Pseudomonadota</taxon>
        <taxon>Alphaproteobacteria</taxon>
        <taxon>Hyphomicrobiales</taxon>
        <taxon>Phyllobacteriaceae</taxon>
        <taxon>Mesorhizobium</taxon>
    </lineage>
</organism>
<feature type="transmembrane region" description="Helical" evidence="7">
    <location>
        <begin position="134"/>
        <end position="157"/>
    </location>
</feature>
<keyword evidence="4 7" id="KW-0812">Transmembrane</keyword>
<evidence type="ECO:0000256" key="3">
    <source>
        <dbReference type="ARBA" id="ARBA00022475"/>
    </source>
</evidence>
<keyword evidence="6 7" id="KW-0472">Membrane</keyword>
<keyword evidence="2 7" id="KW-0813">Transport</keyword>
<evidence type="ECO:0000313" key="10">
    <source>
        <dbReference type="Proteomes" id="UP000251956"/>
    </source>
</evidence>
<dbReference type="EMBL" id="QMBQ01000009">
    <property type="protein sequence ID" value="RAZ72907.1"/>
    <property type="molecule type" value="Genomic_DNA"/>
</dbReference>
<feature type="domain" description="ABC transmembrane type-1" evidence="8">
    <location>
        <begin position="95"/>
        <end position="290"/>
    </location>
</feature>
<dbReference type="Pfam" id="PF19300">
    <property type="entry name" value="BPD_transp_1_N"/>
    <property type="match status" value="1"/>
</dbReference>
<protein>
    <submittedName>
        <fullName evidence="9">ABC transporter permease</fullName>
    </submittedName>
</protein>
<proteinExistence type="inferred from homology"/>
<feature type="transmembrane region" description="Helical" evidence="7">
    <location>
        <begin position="169"/>
        <end position="189"/>
    </location>
</feature>
<dbReference type="SUPFAM" id="SSF161098">
    <property type="entry name" value="MetI-like"/>
    <property type="match status" value="1"/>
</dbReference>
<evidence type="ECO:0000256" key="1">
    <source>
        <dbReference type="ARBA" id="ARBA00004651"/>
    </source>
</evidence>
<dbReference type="PANTHER" id="PTHR43163:SF6">
    <property type="entry name" value="DIPEPTIDE TRANSPORT SYSTEM PERMEASE PROTEIN DPPB-RELATED"/>
    <property type="match status" value="1"/>
</dbReference>
<evidence type="ECO:0000313" key="9">
    <source>
        <dbReference type="EMBL" id="RAZ72907.1"/>
    </source>
</evidence>
<comment type="caution">
    <text evidence="9">The sequence shown here is derived from an EMBL/GenBank/DDBJ whole genome shotgun (WGS) entry which is preliminary data.</text>
</comment>
<dbReference type="AlphaFoldDB" id="A0A330GK51"/>
<evidence type="ECO:0000256" key="5">
    <source>
        <dbReference type="ARBA" id="ARBA00022989"/>
    </source>
</evidence>
<reference evidence="9 10" key="1">
    <citation type="submission" date="2018-07" db="EMBL/GenBank/DDBJ databases">
        <title>Diversity of Mesorhizobium strains in Brazil.</title>
        <authorList>
            <person name="Helene L.C.F."/>
            <person name="Dall'Agnol R."/>
            <person name="Delamuta J.R.M."/>
            <person name="Hungria M."/>
        </authorList>
    </citation>
    <scope>NUCLEOTIDE SEQUENCE [LARGE SCALE GENOMIC DNA]</scope>
    <source>
        <strain evidence="9 10">CNPSo 3140</strain>
    </source>
</reference>
<dbReference type="InterPro" id="IPR000515">
    <property type="entry name" value="MetI-like"/>
</dbReference>
<keyword evidence="3" id="KW-1003">Cell membrane</keyword>
<sequence length="315" mass="33257">MMLRFFAVRLLRALITIALVVTFAFIVLRVSGDPALEIMSVDAPPEAIAAFRKAWGLDAPLWIQYARYLLAILHGDLGQSMRDGREAVVVVAERIPATLELTVPALLFSLAVGIPAGVYAALQRNSRTDRAVMVAAIAGFTVPSFVFGLLLVLVFSIRLGWLPSGGIGGLGHCILPIVTLGVGGAAVLARFARGAMLEVLGQPYIRAGSARGLPWRRVIVSHALPNAAIPTLTIVGFMVGNLIAGAVLVENVFSWPGLGRLLVVSVVSRDLAVVQCILLLIAAVMIGANVTVDLLYGVLDPRIRTAPLCAGAGRC</sequence>
<dbReference type="InterPro" id="IPR045621">
    <property type="entry name" value="BPD_transp_1_N"/>
</dbReference>
<dbReference type="GO" id="GO:0005886">
    <property type="term" value="C:plasma membrane"/>
    <property type="evidence" value="ECO:0007669"/>
    <property type="project" value="UniProtKB-SubCell"/>
</dbReference>
<dbReference type="GO" id="GO:0071916">
    <property type="term" value="F:dipeptide transmembrane transporter activity"/>
    <property type="evidence" value="ECO:0007669"/>
    <property type="project" value="TreeGrafter"/>
</dbReference>
<evidence type="ECO:0000259" key="8">
    <source>
        <dbReference type="PROSITE" id="PS50928"/>
    </source>
</evidence>
<dbReference type="PANTHER" id="PTHR43163">
    <property type="entry name" value="DIPEPTIDE TRANSPORT SYSTEM PERMEASE PROTEIN DPPB-RELATED"/>
    <property type="match status" value="1"/>
</dbReference>
<dbReference type="InterPro" id="IPR035906">
    <property type="entry name" value="MetI-like_sf"/>
</dbReference>
<dbReference type="OrthoDB" id="9807402at2"/>
<evidence type="ECO:0000256" key="6">
    <source>
        <dbReference type="ARBA" id="ARBA00023136"/>
    </source>
</evidence>
<comment type="subcellular location">
    <subcellularLocation>
        <location evidence="1 7">Cell membrane</location>
        <topology evidence="1 7">Multi-pass membrane protein</topology>
    </subcellularLocation>
</comment>
<feature type="transmembrane region" description="Helical" evidence="7">
    <location>
        <begin position="227"/>
        <end position="252"/>
    </location>
</feature>
<accession>A0A330GK51</accession>
<evidence type="ECO:0000256" key="2">
    <source>
        <dbReference type="ARBA" id="ARBA00022448"/>
    </source>
</evidence>
<comment type="similarity">
    <text evidence="7">Belongs to the binding-protein-dependent transport system permease family.</text>
</comment>
<feature type="transmembrane region" description="Helical" evidence="7">
    <location>
        <begin position="101"/>
        <end position="122"/>
    </location>
</feature>